<evidence type="ECO:0000313" key="2">
    <source>
        <dbReference type="Proteomes" id="UP001500506"/>
    </source>
</evidence>
<evidence type="ECO:0000313" key="1">
    <source>
        <dbReference type="EMBL" id="GAA1768149.1"/>
    </source>
</evidence>
<accession>A0ABN2KWK9</accession>
<keyword evidence="2" id="KW-1185">Reference proteome</keyword>
<name>A0ABN2KWK9_9MICO</name>
<dbReference type="EMBL" id="BAAANH010000007">
    <property type="protein sequence ID" value="GAA1768149.1"/>
    <property type="molecule type" value="Genomic_DNA"/>
</dbReference>
<comment type="caution">
    <text evidence="1">The sequence shown here is derived from an EMBL/GenBank/DDBJ whole genome shotgun (WGS) entry which is preliminary data.</text>
</comment>
<protein>
    <submittedName>
        <fullName evidence="1">Uncharacterized protein</fullName>
    </submittedName>
</protein>
<reference evidence="1 2" key="1">
    <citation type="journal article" date="2019" name="Int. J. Syst. Evol. Microbiol.">
        <title>The Global Catalogue of Microorganisms (GCM) 10K type strain sequencing project: providing services to taxonomists for standard genome sequencing and annotation.</title>
        <authorList>
            <consortium name="The Broad Institute Genomics Platform"/>
            <consortium name="The Broad Institute Genome Sequencing Center for Infectious Disease"/>
            <person name="Wu L."/>
            <person name="Ma J."/>
        </authorList>
    </citation>
    <scope>NUCLEOTIDE SEQUENCE [LARGE SCALE GENOMIC DNA]</scope>
    <source>
        <strain evidence="1 2">JCM 14319</strain>
    </source>
</reference>
<gene>
    <name evidence="1" type="ORF">GCM10009747_31170</name>
</gene>
<proteinExistence type="predicted"/>
<organism evidence="1 2">
    <name type="scientific">Agromyces humatus</name>
    <dbReference type="NCBI Taxonomy" id="279573"/>
    <lineage>
        <taxon>Bacteria</taxon>
        <taxon>Bacillati</taxon>
        <taxon>Actinomycetota</taxon>
        <taxon>Actinomycetes</taxon>
        <taxon>Micrococcales</taxon>
        <taxon>Microbacteriaceae</taxon>
        <taxon>Agromyces</taxon>
    </lineage>
</organism>
<sequence>MSEDLAFSAQLPDTVTEWLEPSLSLGILHRALKSNVDYPARNVR</sequence>
<dbReference type="Proteomes" id="UP001500506">
    <property type="component" value="Unassembled WGS sequence"/>
</dbReference>